<reference evidence="2" key="1">
    <citation type="journal article" date="2013" name="Proc. Natl. Acad. Sci. U.S.A.">
        <title>Genome structure and metabolic features in the red seaweed Chondrus crispus shed light on evolution of the Archaeplastida.</title>
        <authorList>
            <person name="Collen J."/>
            <person name="Porcel B."/>
            <person name="Carre W."/>
            <person name="Ball S.G."/>
            <person name="Chaparro C."/>
            <person name="Tonon T."/>
            <person name="Barbeyron T."/>
            <person name="Michel G."/>
            <person name="Noel B."/>
            <person name="Valentin K."/>
            <person name="Elias M."/>
            <person name="Artiguenave F."/>
            <person name="Arun A."/>
            <person name="Aury J.M."/>
            <person name="Barbosa-Neto J.F."/>
            <person name="Bothwell J.H."/>
            <person name="Bouget F.Y."/>
            <person name="Brillet L."/>
            <person name="Cabello-Hurtado F."/>
            <person name="Capella-Gutierrez S."/>
            <person name="Charrier B."/>
            <person name="Cladiere L."/>
            <person name="Cock J.M."/>
            <person name="Coelho S.M."/>
            <person name="Colleoni C."/>
            <person name="Czjzek M."/>
            <person name="Da Silva C."/>
            <person name="Delage L."/>
            <person name="Denoeud F."/>
            <person name="Deschamps P."/>
            <person name="Dittami S.M."/>
            <person name="Gabaldon T."/>
            <person name="Gachon C.M."/>
            <person name="Groisillier A."/>
            <person name="Herve C."/>
            <person name="Jabbari K."/>
            <person name="Katinka M."/>
            <person name="Kloareg B."/>
            <person name="Kowalczyk N."/>
            <person name="Labadie K."/>
            <person name="Leblanc C."/>
            <person name="Lopez P.J."/>
            <person name="McLachlan D.H."/>
            <person name="Meslet-Cladiere L."/>
            <person name="Moustafa A."/>
            <person name="Nehr Z."/>
            <person name="Nyvall Collen P."/>
            <person name="Panaud O."/>
            <person name="Partensky F."/>
            <person name="Poulain J."/>
            <person name="Rensing S.A."/>
            <person name="Rousvoal S."/>
            <person name="Samson G."/>
            <person name="Symeonidi A."/>
            <person name="Weissenbach J."/>
            <person name="Zambounis A."/>
            <person name="Wincker P."/>
            <person name="Boyen C."/>
        </authorList>
    </citation>
    <scope>NUCLEOTIDE SEQUENCE [LARGE SCALE GENOMIC DNA]</scope>
    <source>
        <strain evidence="2">cv. Stackhouse</strain>
    </source>
</reference>
<organism evidence="1 2">
    <name type="scientific">Chondrus crispus</name>
    <name type="common">Carrageen Irish moss</name>
    <name type="synonym">Polymorpha crispa</name>
    <dbReference type="NCBI Taxonomy" id="2769"/>
    <lineage>
        <taxon>Eukaryota</taxon>
        <taxon>Rhodophyta</taxon>
        <taxon>Florideophyceae</taxon>
        <taxon>Rhodymeniophycidae</taxon>
        <taxon>Gigartinales</taxon>
        <taxon>Gigartinaceae</taxon>
        <taxon>Chondrus</taxon>
    </lineage>
</organism>
<dbReference type="GeneID" id="17323694"/>
<dbReference type="RefSeq" id="XP_005715978.1">
    <property type="nucleotide sequence ID" value="XM_005715921.1"/>
</dbReference>
<evidence type="ECO:0000313" key="2">
    <source>
        <dbReference type="Proteomes" id="UP000012073"/>
    </source>
</evidence>
<name>R7QDJ5_CHOCR</name>
<evidence type="ECO:0000313" key="1">
    <source>
        <dbReference type="EMBL" id="CDF36159.1"/>
    </source>
</evidence>
<dbReference type="Proteomes" id="UP000012073">
    <property type="component" value="Unassembled WGS sequence"/>
</dbReference>
<sequence>MLGFRFCCWGDRVGGYCSPARLFALGDRLLTSAVDGGWWLTDRVQWLRMRPITCDSRNTDAPDPLGVGRPAVTLLCK</sequence>
<dbReference type="AlphaFoldDB" id="R7QDJ5"/>
<dbReference type="Gramene" id="CDF36159">
    <property type="protein sequence ID" value="CDF36159"/>
    <property type="gene ID" value="CHC_T00004584001"/>
</dbReference>
<gene>
    <name evidence="1" type="ORF">CHC_T00004584001</name>
</gene>
<keyword evidence="2" id="KW-1185">Reference proteome</keyword>
<dbReference type="KEGG" id="ccp:CHC_T00004584001"/>
<dbReference type="EMBL" id="HG001763">
    <property type="protein sequence ID" value="CDF36159.1"/>
    <property type="molecule type" value="Genomic_DNA"/>
</dbReference>
<proteinExistence type="predicted"/>
<accession>R7QDJ5</accession>
<protein>
    <submittedName>
        <fullName evidence="1">Uncharacterized protein</fullName>
    </submittedName>
</protein>